<keyword evidence="1" id="KW-0489">Methyltransferase</keyword>
<dbReference type="InterPro" id="IPR029063">
    <property type="entry name" value="SAM-dependent_MTases_sf"/>
</dbReference>
<dbReference type="PANTHER" id="PTHR43591:SF24">
    <property type="entry name" value="2-METHOXY-6-POLYPRENYL-1,4-BENZOQUINOL METHYLASE, MITOCHONDRIAL"/>
    <property type="match status" value="1"/>
</dbReference>
<protein>
    <submittedName>
        <fullName evidence="1">Putative TAM domain methyltransferase</fullName>
    </submittedName>
</protein>
<reference evidence="1 2" key="1">
    <citation type="journal article" date="2018" name="Nat. Ecol. Evol.">
        <title>Pezizomycetes genomes reveal the molecular basis of ectomycorrhizal truffle lifestyle.</title>
        <authorList>
            <person name="Murat C."/>
            <person name="Payen T."/>
            <person name="Noel B."/>
            <person name="Kuo A."/>
            <person name="Morin E."/>
            <person name="Chen J."/>
            <person name="Kohler A."/>
            <person name="Krizsan K."/>
            <person name="Balestrini R."/>
            <person name="Da Silva C."/>
            <person name="Montanini B."/>
            <person name="Hainaut M."/>
            <person name="Levati E."/>
            <person name="Barry K.W."/>
            <person name="Belfiori B."/>
            <person name="Cichocki N."/>
            <person name="Clum A."/>
            <person name="Dockter R.B."/>
            <person name="Fauchery L."/>
            <person name="Guy J."/>
            <person name="Iotti M."/>
            <person name="Le Tacon F."/>
            <person name="Lindquist E.A."/>
            <person name="Lipzen A."/>
            <person name="Malagnac F."/>
            <person name="Mello A."/>
            <person name="Molinier V."/>
            <person name="Miyauchi S."/>
            <person name="Poulain J."/>
            <person name="Riccioni C."/>
            <person name="Rubini A."/>
            <person name="Sitrit Y."/>
            <person name="Splivallo R."/>
            <person name="Traeger S."/>
            <person name="Wang M."/>
            <person name="Zifcakova L."/>
            <person name="Wipf D."/>
            <person name="Zambonelli A."/>
            <person name="Paolocci F."/>
            <person name="Nowrousian M."/>
            <person name="Ottonello S."/>
            <person name="Baldrian P."/>
            <person name="Spatafora J.W."/>
            <person name="Henrissat B."/>
            <person name="Nagy L.G."/>
            <person name="Aury J.M."/>
            <person name="Wincker P."/>
            <person name="Grigoriev I.V."/>
            <person name="Bonfante P."/>
            <person name="Martin F.M."/>
        </authorList>
    </citation>
    <scope>NUCLEOTIDE SEQUENCE [LARGE SCALE GENOMIC DNA]</scope>
    <source>
        <strain evidence="1 2">ATCC MYA-4762</strain>
    </source>
</reference>
<dbReference type="Pfam" id="PF13489">
    <property type="entry name" value="Methyltransf_23"/>
    <property type="match status" value="1"/>
</dbReference>
<proteinExistence type="predicted"/>
<keyword evidence="1" id="KW-0808">Transferase</keyword>
<dbReference type="STRING" id="1051890.A0A3N4LMY0"/>
<sequence length="370" mass="42206">MFFTQQLCALDFSGSGREDNCSQDEARFYESGYESELTNNSPQVVLSDEVQQFRNTLETDTLTLSSSVLDYQYENGRRYHAFRQGTYMHPNDENNQLDIFHHVYMLLLNGELYRAPIGPAPERILDIGTGTGIWAIDMAEQFPNAQIIGTVYADLSPIQPSWIPPNVQFELDDAESEWTFEHDHFDFIHVRCLLGAISDWPRLFAQAYKALKPGGWIEVVEFHFPSTSDDGSLNESTAWWKCERLLLKAYAVSNRSLMIARSIRKWLVDVGFEQTSDVQVKTPVGGSWCTDPREKEVGRWNAVNVMEGLEGFTMAPLHRVLEWSPIEVQALLGQVRTELLEQKVHGYFVTHFVIGQKPTGPTTATRTREL</sequence>
<keyword evidence="2" id="KW-1185">Reference proteome</keyword>
<name>A0A3N4LMY0_9PEZI</name>
<dbReference type="CDD" id="cd02440">
    <property type="entry name" value="AdoMet_MTases"/>
    <property type="match status" value="1"/>
</dbReference>
<dbReference type="Proteomes" id="UP000267821">
    <property type="component" value="Unassembled WGS sequence"/>
</dbReference>
<organism evidence="1 2">
    <name type="scientific">Terfezia boudieri ATCC MYA-4762</name>
    <dbReference type="NCBI Taxonomy" id="1051890"/>
    <lineage>
        <taxon>Eukaryota</taxon>
        <taxon>Fungi</taxon>
        <taxon>Dikarya</taxon>
        <taxon>Ascomycota</taxon>
        <taxon>Pezizomycotina</taxon>
        <taxon>Pezizomycetes</taxon>
        <taxon>Pezizales</taxon>
        <taxon>Pezizaceae</taxon>
        <taxon>Terfezia</taxon>
    </lineage>
</organism>
<evidence type="ECO:0000313" key="2">
    <source>
        <dbReference type="Proteomes" id="UP000267821"/>
    </source>
</evidence>
<dbReference type="InParanoid" id="A0A3N4LMY0"/>
<dbReference type="PANTHER" id="PTHR43591">
    <property type="entry name" value="METHYLTRANSFERASE"/>
    <property type="match status" value="1"/>
</dbReference>
<dbReference type="EMBL" id="ML121555">
    <property type="protein sequence ID" value="RPB22041.1"/>
    <property type="molecule type" value="Genomic_DNA"/>
</dbReference>
<gene>
    <name evidence="1" type="ORF">L211DRAFT_359877</name>
</gene>
<dbReference type="OrthoDB" id="2013972at2759"/>
<accession>A0A3N4LMY0</accession>
<dbReference type="Gene3D" id="3.40.50.150">
    <property type="entry name" value="Vaccinia Virus protein VP39"/>
    <property type="match status" value="1"/>
</dbReference>
<evidence type="ECO:0000313" key="1">
    <source>
        <dbReference type="EMBL" id="RPB22041.1"/>
    </source>
</evidence>
<dbReference type="GO" id="GO:0032259">
    <property type="term" value="P:methylation"/>
    <property type="evidence" value="ECO:0007669"/>
    <property type="project" value="UniProtKB-KW"/>
</dbReference>
<dbReference type="GO" id="GO:0008168">
    <property type="term" value="F:methyltransferase activity"/>
    <property type="evidence" value="ECO:0007669"/>
    <property type="project" value="UniProtKB-KW"/>
</dbReference>
<dbReference type="SUPFAM" id="SSF53335">
    <property type="entry name" value="S-adenosyl-L-methionine-dependent methyltransferases"/>
    <property type="match status" value="1"/>
</dbReference>
<dbReference type="AlphaFoldDB" id="A0A3N4LMY0"/>